<dbReference type="PANTHER" id="PTHR33332">
    <property type="entry name" value="REVERSE TRANSCRIPTASE DOMAIN-CONTAINING PROTEIN"/>
    <property type="match status" value="1"/>
</dbReference>
<dbReference type="Proteomes" id="UP000821853">
    <property type="component" value="Chromosome 1"/>
</dbReference>
<dbReference type="VEuPathDB" id="VectorBase:HLOH_045887"/>
<comment type="caution">
    <text evidence="1">The sequence shown here is derived from an EMBL/GenBank/DDBJ whole genome shotgun (WGS) entry which is preliminary data.</text>
</comment>
<dbReference type="AlphaFoldDB" id="A0A9J6FD64"/>
<evidence type="ECO:0000313" key="1">
    <source>
        <dbReference type="EMBL" id="KAH9360743.1"/>
    </source>
</evidence>
<reference evidence="1 2" key="1">
    <citation type="journal article" date="2020" name="Cell">
        <title>Large-Scale Comparative Analyses of Tick Genomes Elucidate Their Genetic Diversity and Vector Capacities.</title>
        <authorList>
            <consortium name="Tick Genome and Microbiome Consortium (TIGMIC)"/>
            <person name="Jia N."/>
            <person name="Wang J."/>
            <person name="Shi W."/>
            <person name="Du L."/>
            <person name="Sun Y."/>
            <person name="Zhan W."/>
            <person name="Jiang J.F."/>
            <person name="Wang Q."/>
            <person name="Zhang B."/>
            <person name="Ji P."/>
            <person name="Bell-Sakyi L."/>
            <person name="Cui X.M."/>
            <person name="Yuan T.T."/>
            <person name="Jiang B.G."/>
            <person name="Yang W.F."/>
            <person name="Lam T.T."/>
            <person name="Chang Q.C."/>
            <person name="Ding S.J."/>
            <person name="Wang X.J."/>
            <person name="Zhu J.G."/>
            <person name="Ruan X.D."/>
            <person name="Zhao L."/>
            <person name="Wei J.T."/>
            <person name="Ye R.Z."/>
            <person name="Que T.C."/>
            <person name="Du C.H."/>
            <person name="Zhou Y.H."/>
            <person name="Cheng J.X."/>
            <person name="Dai P.F."/>
            <person name="Guo W.B."/>
            <person name="Han X.H."/>
            <person name="Huang E.J."/>
            <person name="Li L.F."/>
            <person name="Wei W."/>
            <person name="Gao Y.C."/>
            <person name="Liu J.Z."/>
            <person name="Shao H.Z."/>
            <person name="Wang X."/>
            <person name="Wang C.C."/>
            <person name="Yang T.C."/>
            <person name="Huo Q.B."/>
            <person name="Li W."/>
            <person name="Chen H.Y."/>
            <person name="Chen S.E."/>
            <person name="Zhou L.G."/>
            <person name="Ni X.B."/>
            <person name="Tian J.H."/>
            <person name="Sheng Y."/>
            <person name="Liu T."/>
            <person name="Pan Y.S."/>
            <person name="Xia L.Y."/>
            <person name="Li J."/>
            <person name="Zhao F."/>
            <person name="Cao W.C."/>
        </authorList>
    </citation>
    <scope>NUCLEOTIDE SEQUENCE [LARGE SCALE GENOMIC DNA]</scope>
    <source>
        <strain evidence="1">HaeL-2018</strain>
    </source>
</reference>
<dbReference type="EMBL" id="JABSTR010000001">
    <property type="protein sequence ID" value="KAH9360743.1"/>
    <property type="molecule type" value="Genomic_DNA"/>
</dbReference>
<accession>A0A9J6FD64</accession>
<organism evidence="1 2">
    <name type="scientific">Haemaphysalis longicornis</name>
    <name type="common">Bush tick</name>
    <dbReference type="NCBI Taxonomy" id="44386"/>
    <lineage>
        <taxon>Eukaryota</taxon>
        <taxon>Metazoa</taxon>
        <taxon>Ecdysozoa</taxon>
        <taxon>Arthropoda</taxon>
        <taxon>Chelicerata</taxon>
        <taxon>Arachnida</taxon>
        <taxon>Acari</taxon>
        <taxon>Parasitiformes</taxon>
        <taxon>Ixodida</taxon>
        <taxon>Ixodoidea</taxon>
        <taxon>Ixodidae</taxon>
        <taxon>Haemaphysalinae</taxon>
        <taxon>Haemaphysalis</taxon>
    </lineage>
</organism>
<keyword evidence="2" id="KW-1185">Reference proteome</keyword>
<dbReference type="OMA" id="INIFHRT"/>
<name>A0A9J6FD64_HAELO</name>
<sequence length="340" mass="38742">MAITLWGGGRYGWSFFPLIDVETGSLRQIGQTNRPPSSRHLCYRPRLPLQLTPESASTSASLLYAEETIIFNADKCLRSLTGKLNNDLASLAAWCSHNKLQINPTKTRFVVCDCHQRVLNYIPRVVLNKFAIEAEEEAVFLGLQLDRDLKFHSHVSCLRRKIAYGMRVLIKSRDVFSQPTILSLYYAFVLSHINYFISSWGNTYTTHLASLQTMQNQCISILTRSPYRSDAKTVLIENNILNIESSFKYKLGILLFKEINNQLPVFIIPECNLINTNITRFARNHNFILPLVHSNYGIQTALFAGIRLWNTITAEIKISQSIGKFKKELKTFLASMPQSS</sequence>
<evidence type="ECO:0000313" key="2">
    <source>
        <dbReference type="Proteomes" id="UP000821853"/>
    </source>
</evidence>
<dbReference type="OrthoDB" id="414730at2759"/>
<evidence type="ECO:0008006" key="3">
    <source>
        <dbReference type="Google" id="ProtNLM"/>
    </source>
</evidence>
<gene>
    <name evidence="1" type="ORF">HPB48_020222</name>
</gene>
<proteinExistence type="predicted"/>
<protein>
    <recommendedName>
        <fullName evidence="3">Tick transposon</fullName>
    </recommendedName>
</protein>